<dbReference type="SUPFAM" id="SSF48613">
    <property type="entry name" value="Heme oxygenase-like"/>
    <property type="match status" value="1"/>
</dbReference>
<evidence type="ECO:0000313" key="1">
    <source>
        <dbReference type="EMBL" id="SEI37238.1"/>
    </source>
</evidence>
<dbReference type="STRING" id="64971.SAMN05421831_1019"/>
<dbReference type="InterPro" id="IPR016084">
    <property type="entry name" value="Haem_Oase-like_multi-hlx"/>
</dbReference>
<sequence>MTKLLIQLRKATKSLHDTIEKTTPLTKIMQTPLHKDSYIQALNYLYPPIFQLESSLDKFMPEFNYQARHPLLALDLKNLGTHPPKIKNLSHLQLSCEIQKYGHFYVLVGSQLGGHIIANHINQHANNLSTLFFDSSDKQVWKQLINTINQATFNQEQEAQIIKAATTAFELFLPSKDI</sequence>
<dbReference type="CDD" id="cd19166">
    <property type="entry name" value="HemeO-bac"/>
    <property type="match status" value="1"/>
</dbReference>
<dbReference type="Gene3D" id="1.20.910.10">
    <property type="entry name" value="Heme oxygenase-like"/>
    <property type="match status" value="1"/>
</dbReference>
<dbReference type="InterPro" id="IPR016053">
    <property type="entry name" value="Haem_Oase-like"/>
</dbReference>
<dbReference type="OrthoDB" id="114943at2"/>
<dbReference type="Proteomes" id="UP000242999">
    <property type="component" value="Unassembled WGS sequence"/>
</dbReference>
<gene>
    <name evidence="1" type="ORF">SAMN05421831_1019</name>
</gene>
<dbReference type="EMBL" id="FNYH01000001">
    <property type="protein sequence ID" value="SEI37238.1"/>
    <property type="molecule type" value="Genomic_DNA"/>
</dbReference>
<name>A0A1H6Q056_9GAMM</name>
<dbReference type="GO" id="GO:0004392">
    <property type="term" value="F:heme oxygenase (decyclizing) activity"/>
    <property type="evidence" value="ECO:0007669"/>
    <property type="project" value="InterPro"/>
</dbReference>
<evidence type="ECO:0000313" key="2">
    <source>
        <dbReference type="Proteomes" id="UP000242999"/>
    </source>
</evidence>
<accession>A0A1H6Q056</accession>
<dbReference type="GO" id="GO:0006788">
    <property type="term" value="P:heme oxidation"/>
    <property type="evidence" value="ECO:0007669"/>
    <property type="project" value="InterPro"/>
</dbReference>
<keyword evidence="2" id="KW-1185">Reference proteome</keyword>
<organism evidence="1 2">
    <name type="scientific">Allopseudospirillum japonicum</name>
    <dbReference type="NCBI Taxonomy" id="64971"/>
    <lineage>
        <taxon>Bacteria</taxon>
        <taxon>Pseudomonadati</taxon>
        <taxon>Pseudomonadota</taxon>
        <taxon>Gammaproteobacteria</taxon>
        <taxon>Oceanospirillales</taxon>
        <taxon>Oceanospirillaceae</taxon>
        <taxon>Allopseudospirillum</taxon>
    </lineage>
</organism>
<dbReference type="AlphaFoldDB" id="A0A1H6Q056"/>
<reference evidence="2" key="1">
    <citation type="submission" date="2016-10" db="EMBL/GenBank/DDBJ databases">
        <authorList>
            <person name="Varghese N."/>
            <person name="Submissions S."/>
        </authorList>
    </citation>
    <scope>NUCLEOTIDE SEQUENCE [LARGE SCALE GENOMIC DNA]</scope>
    <source>
        <strain evidence="2">DSM 7165</strain>
    </source>
</reference>
<protein>
    <submittedName>
        <fullName evidence="1">Heme oxygenase</fullName>
    </submittedName>
</protein>
<proteinExistence type="predicted"/>
<dbReference type="RefSeq" id="WP_093307583.1">
    <property type="nucleotide sequence ID" value="NZ_FNYH01000001.1"/>
</dbReference>
<dbReference type="Pfam" id="PF01126">
    <property type="entry name" value="Heme_oxygenase"/>
    <property type="match status" value="1"/>
</dbReference>